<accession>A0A832V0S5</accession>
<keyword evidence="1" id="KW-1133">Transmembrane helix</keyword>
<evidence type="ECO:0000313" key="3">
    <source>
        <dbReference type="Proteomes" id="UP000646946"/>
    </source>
</evidence>
<name>A0A832V0S5_9ARCH</name>
<organism evidence="2 3">
    <name type="scientific">Candidatus Naiadarchaeum limnaeum</name>
    <dbReference type="NCBI Taxonomy" id="2756139"/>
    <lineage>
        <taxon>Archaea</taxon>
        <taxon>Candidatus Undinarchaeota</taxon>
        <taxon>Candidatus Undinarchaeia</taxon>
        <taxon>Candidatus Naiadarchaeales</taxon>
        <taxon>Candidatus Naiadarchaeaceae</taxon>
        <taxon>Candidatus Naiadarchaeum</taxon>
    </lineage>
</organism>
<dbReference type="Proteomes" id="UP000646946">
    <property type="component" value="Unassembled WGS sequence"/>
</dbReference>
<gene>
    <name evidence="2" type="ORF">H1016_00465</name>
</gene>
<feature type="transmembrane region" description="Helical" evidence="1">
    <location>
        <begin position="6"/>
        <end position="28"/>
    </location>
</feature>
<comment type="caution">
    <text evidence="2">The sequence shown here is derived from an EMBL/GenBank/DDBJ whole genome shotgun (WGS) entry which is preliminary data.</text>
</comment>
<evidence type="ECO:0000256" key="1">
    <source>
        <dbReference type="SAM" id="Phobius"/>
    </source>
</evidence>
<feature type="transmembrane region" description="Helical" evidence="1">
    <location>
        <begin position="58"/>
        <end position="75"/>
    </location>
</feature>
<keyword evidence="1" id="KW-0812">Transmembrane</keyword>
<protein>
    <submittedName>
        <fullName evidence="2">Uncharacterized protein</fullName>
    </submittedName>
</protein>
<feature type="transmembrane region" description="Helical" evidence="1">
    <location>
        <begin position="82"/>
        <end position="99"/>
    </location>
</feature>
<feature type="transmembrane region" description="Helical" evidence="1">
    <location>
        <begin position="35"/>
        <end position="52"/>
    </location>
</feature>
<keyword evidence="1" id="KW-0472">Membrane</keyword>
<keyword evidence="3" id="KW-1185">Reference proteome</keyword>
<dbReference type="EMBL" id="DVAB01000005">
    <property type="protein sequence ID" value="HIJ99995.1"/>
    <property type="molecule type" value="Genomic_DNA"/>
</dbReference>
<dbReference type="AlphaFoldDB" id="A0A832V0S5"/>
<reference evidence="2 3" key="1">
    <citation type="journal article" name="Nat. Commun.">
        <title>Undinarchaeota illuminate DPANN phylogeny and the impact of gene transfer on archaeal evolution.</title>
        <authorList>
            <person name="Dombrowski N."/>
            <person name="Williams T.A."/>
            <person name="Sun J."/>
            <person name="Woodcroft B.J."/>
            <person name="Lee J.H."/>
            <person name="Minh B.Q."/>
            <person name="Rinke C."/>
            <person name="Spang A."/>
        </authorList>
    </citation>
    <scope>NUCLEOTIDE SEQUENCE [LARGE SCALE GENOMIC DNA]</scope>
    <source>
        <strain evidence="2">MAG_bin1129</strain>
    </source>
</reference>
<proteinExistence type="predicted"/>
<sequence>MALSKASILSVLIAAALLYLGIFINFSIGFFSQELIVFISAGIIFPIIYRLIVYGHFAPANIMALSGVGALVLIFRATNNILLAGLSGLVVSIVVGLIYPGW</sequence>
<evidence type="ECO:0000313" key="2">
    <source>
        <dbReference type="EMBL" id="HIJ99995.1"/>
    </source>
</evidence>